<comment type="caution">
    <text evidence="2">The sequence shown here is derived from an EMBL/GenBank/DDBJ whole genome shotgun (WGS) entry which is preliminary data.</text>
</comment>
<gene>
    <name evidence="2" type="ORF">STRUR_2276</name>
</gene>
<protein>
    <submittedName>
        <fullName evidence="2">Primase alpha helix C-terminal domain protein</fullName>
    </submittedName>
</protein>
<proteinExistence type="predicted"/>
<evidence type="ECO:0000313" key="3">
    <source>
        <dbReference type="Proteomes" id="UP000005388"/>
    </source>
</evidence>
<accession>G5KFK9</accession>
<feature type="domain" description="Primase C-terminal 1" evidence="1">
    <location>
        <begin position="8"/>
        <end position="75"/>
    </location>
</feature>
<evidence type="ECO:0000313" key="2">
    <source>
        <dbReference type="EMBL" id="EHJ56937.1"/>
    </source>
</evidence>
<name>G5KFK9_9STRE</name>
<evidence type="ECO:0000259" key="1">
    <source>
        <dbReference type="SMART" id="SM00942"/>
    </source>
</evidence>
<organism evidence="2 3">
    <name type="scientific">Streptococcus urinalis 2285-97</name>
    <dbReference type="NCBI Taxonomy" id="764291"/>
    <lineage>
        <taxon>Bacteria</taxon>
        <taxon>Bacillati</taxon>
        <taxon>Bacillota</taxon>
        <taxon>Bacilli</taxon>
        <taxon>Lactobacillales</taxon>
        <taxon>Streptococcaceae</taxon>
        <taxon>Streptococcus</taxon>
    </lineage>
</organism>
<dbReference type="STRING" id="764291.STRUR_2276"/>
<dbReference type="InterPro" id="IPR014820">
    <property type="entry name" value="PriCT_1"/>
</dbReference>
<dbReference type="AlphaFoldDB" id="G5KFK9"/>
<keyword evidence="3" id="KW-1185">Reference proteome</keyword>
<dbReference type="Proteomes" id="UP000005388">
    <property type="component" value="Unassembled WGS sequence"/>
</dbReference>
<sequence length="82" mass="9293">MTMKFLDYLLHGLGEEGGRNVSLTKFVGLLLNKWVDCDIETAYELSQIANNVTPTPLPLEEFDKTFYSIVKAENRKRGIQNG</sequence>
<reference evidence="2 3" key="1">
    <citation type="journal article" date="2014" name="Int. J. Syst. Evol. Microbiol.">
        <title>Phylogenomics and the dynamic genome evolution of the genus Streptococcus.</title>
        <authorList>
            <consortium name="The Broad Institute Genome Sequencing Platform"/>
            <person name="Richards V.P."/>
            <person name="Palmer S.R."/>
            <person name="Pavinski Bitar P.D."/>
            <person name="Qin X."/>
            <person name="Weinstock G.M."/>
            <person name="Highlander S.K."/>
            <person name="Town C.D."/>
            <person name="Burne R.A."/>
            <person name="Stanhope M.J."/>
        </authorList>
    </citation>
    <scope>NUCLEOTIDE SEQUENCE [LARGE SCALE GENOMIC DNA]</scope>
    <source>
        <strain evidence="2 3">2285-97</strain>
    </source>
</reference>
<dbReference type="SMART" id="SM00942">
    <property type="entry name" value="PriCT_1"/>
    <property type="match status" value="1"/>
</dbReference>
<dbReference type="EMBL" id="AEUZ02000001">
    <property type="protein sequence ID" value="EHJ56937.1"/>
    <property type="molecule type" value="Genomic_DNA"/>
</dbReference>